<dbReference type="SUPFAM" id="SSF52096">
    <property type="entry name" value="ClpP/crotonase"/>
    <property type="match status" value="1"/>
</dbReference>
<feature type="chain" id="PRO_5018018054" evidence="2">
    <location>
        <begin position="20"/>
        <end position="821"/>
    </location>
</feature>
<dbReference type="OrthoDB" id="27214at2759"/>
<feature type="domain" description="CPAF-like PDZ" evidence="4">
    <location>
        <begin position="161"/>
        <end position="289"/>
    </location>
</feature>
<keyword evidence="2" id="KW-0732">Signal</keyword>
<evidence type="ECO:0000259" key="4">
    <source>
        <dbReference type="Pfam" id="PF23658"/>
    </source>
</evidence>
<dbReference type="PANTHER" id="PTHR37049">
    <property type="entry name" value="PEPTIDASE S41 FAMILY PROTEIN"/>
    <property type="match status" value="1"/>
</dbReference>
<accession>A0A3M7M2D4</accession>
<sequence>MVPLFNIVACLSLASIALSSPLSPNFQQRNYNASTPCAQVGAAIAGKNVTQGVTVPAALAYECITSVPFNQTAALALVDGVVPYFKFQSNTVWLADPPAEYAEKVQPATNIWDGLKRIREKVVAGDYDNEYEFGFELYRLLQMSHDGHFIFVPDIIGTVFTFARPLPIVSVSSDGQKLPDVYAYPDVLSELSGNATFTPSPITHIDDQDAQKFLENWAQYGSLQDRDALYNNVFYELAAVSYGTGGPGIGTFAGSGRGRWIYPGASTKLTFANGTSQTYDNFAKVLIPFDGISDGESLYKLWFTGNQPGSETTTNSTSATPTPSATPSAKPVPPIPAPGYPPPVLREEHNLIGGYYLEDDYSDVAVLSVPSFVGIDNAAVGFQATAEKFLAAAKAAGKKKLVIDVSANGGGTILLGYDLYKLLFPDKIDHAAADRFRAHEATELLTKTFSQAAEGIPRVYNPDNKTLSDLEDNVVSALFNYRGNLDINLKNFESWQEFYGPGLEQKGDNFSSLFRWNLSDVLIPLNSGGVYVHGYGPLSNYTQAPFAAEDVVVVTDGYCASTCTIFSELMRQRAGVKYISLGGRSREGITQAVGGVKGTNDYPWTYIQSLAQYAVDELSSTEEGAQLNKTELGKFYDNTPMIRGAVGIPMNVNFRDGIRDGDKSETPLQFIYEPADCRILYTKAMTVDVTAIWKAVADTTWGSVNHCVAGNLSAYATLTSKREMSVSERSHSKRMANWRASLKAADYPLDIRTDLSQANLDIGEDLFALMSDRPKRPTDLLQRPFFFLSTMCFFSDSSAAMSNLNPGSRSAMLDCAIALWQ</sequence>
<reference evidence="5 6" key="1">
    <citation type="journal article" date="2014" name="PLoS ONE">
        <title>De novo Genome Assembly of the Fungal Plant Pathogen Pyrenophora semeniperda.</title>
        <authorList>
            <person name="Soliai M.M."/>
            <person name="Meyer S.E."/>
            <person name="Udall J.A."/>
            <person name="Elzinga D.E."/>
            <person name="Hermansen R.A."/>
            <person name="Bodily P.M."/>
            <person name="Hart A.A."/>
            <person name="Coleman C.E."/>
        </authorList>
    </citation>
    <scope>NUCLEOTIDE SEQUENCE [LARGE SCALE GENOMIC DNA]</scope>
    <source>
        <strain evidence="5 6">CCB06</strain>
        <tissue evidence="5">Mycelium</tissue>
    </source>
</reference>
<feature type="domain" description="Tail specific protease" evidence="3">
    <location>
        <begin position="363"/>
        <end position="576"/>
    </location>
</feature>
<protein>
    <submittedName>
        <fullName evidence="5">Peptidase s41 family</fullName>
    </submittedName>
</protein>
<evidence type="ECO:0000259" key="3">
    <source>
        <dbReference type="Pfam" id="PF03572"/>
    </source>
</evidence>
<dbReference type="InterPro" id="IPR029045">
    <property type="entry name" value="ClpP/crotonase-like_dom_sf"/>
</dbReference>
<dbReference type="Pfam" id="PF03572">
    <property type="entry name" value="Peptidase_S41"/>
    <property type="match status" value="1"/>
</dbReference>
<dbReference type="GO" id="GO:0006508">
    <property type="term" value="P:proteolysis"/>
    <property type="evidence" value="ECO:0007669"/>
    <property type="project" value="InterPro"/>
</dbReference>
<dbReference type="EMBL" id="KE747817">
    <property type="protein sequence ID" value="RMZ68665.1"/>
    <property type="molecule type" value="Genomic_DNA"/>
</dbReference>
<evidence type="ECO:0000256" key="2">
    <source>
        <dbReference type="SAM" id="SignalP"/>
    </source>
</evidence>
<dbReference type="GO" id="GO:0008236">
    <property type="term" value="F:serine-type peptidase activity"/>
    <property type="evidence" value="ECO:0007669"/>
    <property type="project" value="InterPro"/>
</dbReference>
<feature type="region of interest" description="Disordered" evidence="1">
    <location>
        <begin position="309"/>
        <end position="335"/>
    </location>
</feature>
<dbReference type="AlphaFoldDB" id="A0A3M7M2D4"/>
<dbReference type="InterPro" id="IPR052766">
    <property type="entry name" value="S41A_metabolite_peptidase"/>
</dbReference>
<evidence type="ECO:0000256" key="1">
    <source>
        <dbReference type="SAM" id="MobiDB-lite"/>
    </source>
</evidence>
<name>A0A3M7M2D4_9PLEO</name>
<feature type="signal peptide" evidence="2">
    <location>
        <begin position="1"/>
        <end position="19"/>
    </location>
</feature>
<dbReference type="Proteomes" id="UP000265663">
    <property type="component" value="Unassembled WGS sequence"/>
</dbReference>
<gene>
    <name evidence="5" type="ORF">GMOD_00002449</name>
</gene>
<evidence type="ECO:0000313" key="6">
    <source>
        <dbReference type="Proteomes" id="UP000265663"/>
    </source>
</evidence>
<evidence type="ECO:0000313" key="5">
    <source>
        <dbReference type="EMBL" id="RMZ68665.1"/>
    </source>
</evidence>
<feature type="compositionally biased region" description="Low complexity" evidence="1">
    <location>
        <begin position="310"/>
        <end position="329"/>
    </location>
</feature>
<dbReference type="Gene3D" id="3.90.226.10">
    <property type="entry name" value="2-enoyl-CoA Hydratase, Chain A, domain 1"/>
    <property type="match status" value="1"/>
</dbReference>
<dbReference type="PANTHER" id="PTHR37049:SF4">
    <property type="entry name" value="RHODANESE DOMAIN-CONTAINING PROTEIN"/>
    <property type="match status" value="1"/>
</dbReference>
<dbReference type="InterPro" id="IPR056186">
    <property type="entry name" value="PDZ_CPAF-rel"/>
</dbReference>
<dbReference type="InterPro" id="IPR005151">
    <property type="entry name" value="Tail-specific_protease"/>
</dbReference>
<keyword evidence="6" id="KW-1185">Reference proteome</keyword>
<dbReference type="Pfam" id="PF23658">
    <property type="entry name" value="PDZ_CPAF_rel"/>
    <property type="match status" value="1"/>
</dbReference>
<proteinExistence type="predicted"/>
<organism evidence="5 6">
    <name type="scientific">Pyrenophora seminiperda CCB06</name>
    <dbReference type="NCBI Taxonomy" id="1302712"/>
    <lineage>
        <taxon>Eukaryota</taxon>
        <taxon>Fungi</taxon>
        <taxon>Dikarya</taxon>
        <taxon>Ascomycota</taxon>
        <taxon>Pezizomycotina</taxon>
        <taxon>Dothideomycetes</taxon>
        <taxon>Pleosporomycetidae</taxon>
        <taxon>Pleosporales</taxon>
        <taxon>Pleosporineae</taxon>
        <taxon>Pleosporaceae</taxon>
        <taxon>Pyrenophora</taxon>
    </lineage>
</organism>